<comment type="caution">
    <text evidence="8">The sequence shown here is derived from an EMBL/GenBank/DDBJ whole genome shotgun (WGS) entry which is preliminary data.</text>
</comment>
<accession>A0ABV9RV33</accession>
<keyword evidence="4 6" id="KW-0732">Signal</keyword>
<evidence type="ECO:0000256" key="3">
    <source>
        <dbReference type="ARBA" id="ARBA00022448"/>
    </source>
</evidence>
<dbReference type="InterPro" id="IPR039424">
    <property type="entry name" value="SBP_5"/>
</dbReference>
<proteinExistence type="inferred from homology"/>
<evidence type="ECO:0000313" key="9">
    <source>
        <dbReference type="Proteomes" id="UP001595859"/>
    </source>
</evidence>
<keyword evidence="9" id="KW-1185">Reference proteome</keyword>
<dbReference type="InterPro" id="IPR000914">
    <property type="entry name" value="SBP_5_dom"/>
</dbReference>
<protein>
    <submittedName>
        <fullName evidence="8">ABC transporter substrate-binding protein</fullName>
    </submittedName>
</protein>
<evidence type="ECO:0000256" key="2">
    <source>
        <dbReference type="ARBA" id="ARBA00005695"/>
    </source>
</evidence>
<evidence type="ECO:0000256" key="4">
    <source>
        <dbReference type="ARBA" id="ARBA00022729"/>
    </source>
</evidence>
<dbReference type="Gene3D" id="3.90.76.10">
    <property type="entry name" value="Dipeptide-binding Protein, Domain 1"/>
    <property type="match status" value="1"/>
</dbReference>
<feature type="region of interest" description="Disordered" evidence="5">
    <location>
        <begin position="26"/>
        <end position="58"/>
    </location>
</feature>
<dbReference type="InterPro" id="IPR030678">
    <property type="entry name" value="Peptide/Ni-bd"/>
</dbReference>
<dbReference type="EMBL" id="JBHSIS010000003">
    <property type="protein sequence ID" value="MFC4853193.1"/>
    <property type="molecule type" value="Genomic_DNA"/>
</dbReference>
<dbReference type="CDD" id="cd00995">
    <property type="entry name" value="PBP2_NikA_DppA_OppA_like"/>
    <property type="match status" value="1"/>
</dbReference>
<comment type="subcellular location">
    <subcellularLocation>
        <location evidence="1">Cell envelope</location>
    </subcellularLocation>
</comment>
<evidence type="ECO:0000256" key="5">
    <source>
        <dbReference type="SAM" id="MobiDB-lite"/>
    </source>
</evidence>
<dbReference type="Proteomes" id="UP001595859">
    <property type="component" value="Unassembled WGS sequence"/>
</dbReference>
<sequence length="567" mass="61980">MRNHTWLRAAAGLTAAALVLTACSQKENEGSGDTGGDAAPSAGWPETPDVEIQEGKPGGTFRFGITEPTAIDPYNAQESEGLLVTKYIFTGLIQADPDGEILPGVADKWESNDDCSEWTFDLKTGTKFHNGEEVTSESFKRGWERVSAKTSASEVAYHLTGIEGFDEMQAGTANALSGVDASDPAKLVVTLTDPNCEWYLRTFHPVFSPVPSTAGAPSTNTAYVEAPIGNGPFMMDGAWQHDVGIKLKRFEDYSIGHKAYLDNVEITITANGSQDEYAGYQNGTFDWARMPTPVLEQARATYESKDQWITRETNGMNYLLVMVTEAPLDDVKARKAISMAIDRDAIINGVFKGSQTPASSFVPPVFEDAFQEGVCEACTFNLDEAKKLAEEAGLTKGTELNFQFNVDAGHEEWTAAVKDQLETNLGLKVNLSGVQFPDLLNNEQQPGASGIYRAAWGADYPTPSNFLQPLLSTEAIGAPAGEPTTGDNRGRYSNEKFDTLLKEALASQDEAERTKKFQEAEKIAIGDDQALIPLWNRTQHRLANTEKFINLRMDFSENPDLYEISIK</sequence>
<dbReference type="RefSeq" id="WP_378055169.1">
    <property type="nucleotide sequence ID" value="NZ_JBHSIS010000003.1"/>
</dbReference>
<dbReference type="SUPFAM" id="SSF53850">
    <property type="entry name" value="Periplasmic binding protein-like II"/>
    <property type="match status" value="1"/>
</dbReference>
<keyword evidence="3" id="KW-0813">Transport</keyword>
<evidence type="ECO:0000256" key="1">
    <source>
        <dbReference type="ARBA" id="ARBA00004196"/>
    </source>
</evidence>
<dbReference type="Gene3D" id="3.10.105.10">
    <property type="entry name" value="Dipeptide-binding Protein, Domain 3"/>
    <property type="match status" value="1"/>
</dbReference>
<organism evidence="8 9">
    <name type="scientific">Actinophytocola glycyrrhizae</name>
    <dbReference type="NCBI Taxonomy" id="2044873"/>
    <lineage>
        <taxon>Bacteria</taxon>
        <taxon>Bacillati</taxon>
        <taxon>Actinomycetota</taxon>
        <taxon>Actinomycetes</taxon>
        <taxon>Pseudonocardiales</taxon>
        <taxon>Pseudonocardiaceae</taxon>
    </lineage>
</organism>
<dbReference type="Gene3D" id="3.40.190.10">
    <property type="entry name" value="Periplasmic binding protein-like II"/>
    <property type="match status" value="1"/>
</dbReference>
<evidence type="ECO:0000259" key="7">
    <source>
        <dbReference type="Pfam" id="PF00496"/>
    </source>
</evidence>
<gene>
    <name evidence="8" type="ORF">ACFPCV_06740</name>
</gene>
<dbReference type="PANTHER" id="PTHR30290">
    <property type="entry name" value="PERIPLASMIC BINDING COMPONENT OF ABC TRANSPORTER"/>
    <property type="match status" value="1"/>
</dbReference>
<feature type="domain" description="Solute-binding protein family 5" evidence="7">
    <location>
        <begin position="101"/>
        <end position="475"/>
    </location>
</feature>
<dbReference type="PANTHER" id="PTHR30290:SF10">
    <property type="entry name" value="PERIPLASMIC OLIGOPEPTIDE-BINDING PROTEIN-RELATED"/>
    <property type="match status" value="1"/>
</dbReference>
<feature type="signal peptide" evidence="6">
    <location>
        <begin position="1"/>
        <end position="22"/>
    </location>
</feature>
<reference evidence="9" key="1">
    <citation type="journal article" date="2019" name="Int. J. Syst. Evol. Microbiol.">
        <title>The Global Catalogue of Microorganisms (GCM) 10K type strain sequencing project: providing services to taxonomists for standard genome sequencing and annotation.</title>
        <authorList>
            <consortium name="The Broad Institute Genomics Platform"/>
            <consortium name="The Broad Institute Genome Sequencing Center for Infectious Disease"/>
            <person name="Wu L."/>
            <person name="Ma J."/>
        </authorList>
    </citation>
    <scope>NUCLEOTIDE SEQUENCE [LARGE SCALE GENOMIC DNA]</scope>
    <source>
        <strain evidence="9">ZS-22-S1</strain>
    </source>
</reference>
<evidence type="ECO:0000313" key="8">
    <source>
        <dbReference type="EMBL" id="MFC4853193.1"/>
    </source>
</evidence>
<dbReference type="PIRSF" id="PIRSF002741">
    <property type="entry name" value="MppA"/>
    <property type="match status" value="1"/>
</dbReference>
<name>A0ABV9RV33_9PSEU</name>
<dbReference type="PROSITE" id="PS51257">
    <property type="entry name" value="PROKAR_LIPOPROTEIN"/>
    <property type="match status" value="1"/>
</dbReference>
<feature type="chain" id="PRO_5045849556" evidence="6">
    <location>
        <begin position="23"/>
        <end position="567"/>
    </location>
</feature>
<evidence type="ECO:0000256" key="6">
    <source>
        <dbReference type="SAM" id="SignalP"/>
    </source>
</evidence>
<dbReference type="Pfam" id="PF00496">
    <property type="entry name" value="SBP_bac_5"/>
    <property type="match status" value="1"/>
</dbReference>
<comment type="similarity">
    <text evidence="2">Belongs to the bacterial solute-binding protein 5 family.</text>
</comment>